<keyword evidence="3" id="KW-1185">Reference proteome</keyword>
<dbReference type="Proteomes" id="UP001595803">
    <property type="component" value="Unassembled WGS sequence"/>
</dbReference>
<proteinExistence type="predicted"/>
<evidence type="ECO:0000313" key="3">
    <source>
        <dbReference type="Proteomes" id="UP001595803"/>
    </source>
</evidence>
<evidence type="ECO:0000313" key="2">
    <source>
        <dbReference type="EMBL" id="MFC3831690.1"/>
    </source>
</evidence>
<protein>
    <submittedName>
        <fullName evidence="2">Uncharacterized protein</fullName>
    </submittedName>
</protein>
<keyword evidence="1" id="KW-0732">Signal</keyword>
<comment type="caution">
    <text evidence="2">The sequence shown here is derived from an EMBL/GenBank/DDBJ whole genome shotgun (WGS) entry which is preliminary data.</text>
</comment>
<feature type="signal peptide" evidence="1">
    <location>
        <begin position="1"/>
        <end position="29"/>
    </location>
</feature>
<organism evidence="2 3">
    <name type="scientific">Deinococcus rufus</name>
    <dbReference type="NCBI Taxonomy" id="2136097"/>
    <lineage>
        <taxon>Bacteria</taxon>
        <taxon>Thermotogati</taxon>
        <taxon>Deinococcota</taxon>
        <taxon>Deinococci</taxon>
        <taxon>Deinococcales</taxon>
        <taxon>Deinococcaceae</taxon>
        <taxon>Deinococcus</taxon>
    </lineage>
</organism>
<accession>A0ABV7Z4X9</accession>
<gene>
    <name evidence="2" type="ORF">ACFOSB_02295</name>
</gene>
<feature type="chain" id="PRO_5045534376" evidence="1">
    <location>
        <begin position="30"/>
        <end position="293"/>
    </location>
</feature>
<evidence type="ECO:0000256" key="1">
    <source>
        <dbReference type="SAM" id="SignalP"/>
    </source>
</evidence>
<reference evidence="3" key="1">
    <citation type="journal article" date="2019" name="Int. J. Syst. Evol. Microbiol.">
        <title>The Global Catalogue of Microorganisms (GCM) 10K type strain sequencing project: providing services to taxonomists for standard genome sequencing and annotation.</title>
        <authorList>
            <consortium name="The Broad Institute Genomics Platform"/>
            <consortium name="The Broad Institute Genome Sequencing Center for Infectious Disease"/>
            <person name="Wu L."/>
            <person name="Ma J."/>
        </authorList>
    </citation>
    <scope>NUCLEOTIDE SEQUENCE [LARGE SCALE GENOMIC DNA]</scope>
    <source>
        <strain evidence="3">CCTCC AB 2017081</strain>
    </source>
</reference>
<name>A0ABV7Z4X9_9DEIO</name>
<dbReference type="EMBL" id="JBHRZG010000002">
    <property type="protein sequence ID" value="MFC3831690.1"/>
    <property type="molecule type" value="Genomic_DNA"/>
</dbReference>
<sequence>MNITRSLRSTTLALTALAAVTLPALHASAQTVTGQSIVVNPVSPVSVGSLTLINVDTGQPVPGYNPIPSGTTLNLAALPKRLSIRANTVGPVQSVLFGLDGNLNYHSENVAPFSLCDGSDCATALRPGQHTIVATPFTGTSGGGIAGLGLSVTYSVVGTAQTPAPAPTFGVTSFTLINADTNQPVPGYDPIQPGARLQLSALPKRLNFRVNTAGNVRSIRFVRPSGRVYVENEAPFALCGDTKGSNGRKGDYLACAAGELTVGNRRISAAPFTEMFAKGKTAQTYTLPFTIVR</sequence>
<dbReference type="RefSeq" id="WP_295815935.1">
    <property type="nucleotide sequence ID" value="NZ_JBHRZG010000002.1"/>
</dbReference>